<feature type="domain" description="Peptidase M16 C-terminal" evidence="5">
    <location>
        <begin position="665"/>
        <end position="843"/>
    </location>
</feature>
<evidence type="ECO:0000313" key="6">
    <source>
        <dbReference type="EMBL" id="UOD51366.1"/>
    </source>
</evidence>
<protein>
    <submittedName>
        <fullName evidence="6">Insulinase family protein</fullName>
    </submittedName>
</protein>
<evidence type="ECO:0000256" key="3">
    <source>
        <dbReference type="RuleBase" id="RU004447"/>
    </source>
</evidence>
<organism evidence="6 7">
    <name type="scientific">Orrella daihaiensis</name>
    <dbReference type="NCBI Taxonomy" id="2782176"/>
    <lineage>
        <taxon>Bacteria</taxon>
        <taxon>Pseudomonadati</taxon>
        <taxon>Pseudomonadota</taxon>
        <taxon>Betaproteobacteria</taxon>
        <taxon>Burkholderiales</taxon>
        <taxon>Alcaligenaceae</taxon>
        <taxon>Orrella</taxon>
    </lineage>
</organism>
<evidence type="ECO:0000259" key="5">
    <source>
        <dbReference type="Pfam" id="PF05193"/>
    </source>
</evidence>
<sequence length="919" mass="102755">MTRLKTISNWVVTLTLTVLFLPAQALTLPAGVEKVTEVEGISEYRLQSNGFRFLLAPDNAKPSVTVNMTYLVGSRHENYGQTGMAHLLEHMIFKGTPTTRNALAEFSKRGLRANGTTSEDRTNYFATFAANPETLDWYIRWQADAMINSIIAREDLDSEMTVVRNEMERGENSPFRMLYQKTHATAFEWHNYGKSVIGARSDVEGVDIDQLRDFYRLYYQPDNAVLMVAGKFDEQQVIDTVAGAFGPIPKPSRVLPREYTVEPVQDGERRITLRRAGGTPLAAAVYRIPSAGHPDYPALELATMMVSDTPSGRLYKALVPTELASDVFGFARDMYGPGTVMFGAQLKPGMDPEKALSTMTSTLETLQTVPFTEEELNRARSQWMNSWDELYSNVQRVGVAISEPISQGDWRLMFKNRDRIREVKLEDVQRVVDQYFVAANRTEGLYIPTDSPVRAPVKDRFDIEPLLEGYVGDIQAELVDAFDATPANIDKLTDRRLLNLPSGPVKMALLNKPTRGQRVQANILLRFGDLLTLKGKATVSSVTAGMLDYGTEAMTRQQIRDRLQELNAELSIGGNDTDVSVNISTTGANLPAVIDLALHIIKHANFPEKELNEYITQTITSIKASMAEPGALASRALARYESPWPKDDVRYVPTFEEAIAEFEAIRRSDLVAFHNTFYGGGNITVAVVGAFDPDAVIQTVTTSLKDWRRAPTFERIPYPYVDVKPTMMRIDTPDKANAVYLARLSMPLQDTDPDYAALVMGNYLLGASSNSRLWMRIRETDGLSYDVRSMLSVSSFEPSADWTFSGIFAPQSWDRFEAALNEELTRALTEGFTDAEVNEGVQSLINLRELNRAQDSILARSWINYLDENRTFAWSAQFDEKLRALDAATVNAALRKYLKPDALVQALAGDFDQQPKPGQ</sequence>
<dbReference type="Proteomes" id="UP000831607">
    <property type="component" value="Chromosome"/>
</dbReference>
<dbReference type="PANTHER" id="PTHR11851:SF49">
    <property type="entry name" value="MITOCHONDRIAL-PROCESSING PEPTIDASE SUBUNIT ALPHA"/>
    <property type="match status" value="1"/>
</dbReference>
<evidence type="ECO:0000256" key="2">
    <source>
        <dbReference type="ARBA" id="ARBA00007261"/>
    </source>
</evidence>
<dbReference type="PANTHER" id="PTHR11851">
    <property type="entry name" value="METALLOPROTEASE"/>
    <property type="match status" value="1"/>
</dbReference>
<evidence type="ECO:0000313" key="7">
    <source>
        <dbReference type="Proteomes" id="UP000831607"/>
    </source>
</evidence>
<evidence type="ECO:0000256" key="1">
    <source>
        <dbReference type="ARBA" id="ARBA00001947"/>
    </source>
</evidence>
<feature type="domain" description="Peptidase M16 N-terminal" evidence="4">
    <location>
        <begin position="54"/>
        <end position="198"/>
    </location>
</feature>
<dbReference type="PROSITE" id="PS00143">
    <property type="entry name" value="INSULINASE"/>
    <property type="match status" value="1"/>
</dbReference>
<dbReference type="Pfam" id="PF05193">
    <property type="entry name" value="Peptidase_M16_C"/>
    <property type="match status" value="2"/>
</dbReference>
<feature type="domain" description="Peptidase M16 C-terminal" evidence="5">
    <location>
        <begin position="206"/>
        <end position="382"/>
    </location>
</feature>
<comment type="similarity">
    <text evidence="2 3">Belongs to the peptidase M16 family.</text>
</comment>
<evidence type="ECO:0000259" key="4">
    <source>
        <dbReference type="Pfam" id="PF00675"/>
    </source>
</evidence>
<accession>A0ABY4AM26</accession>
<dbReference type="InterPro" id="IPR011249">
    <property type="entry name" value="Metalloenz_LuxS/M16"/>
</dbReference>
<dbReference type="InterPro" id="IPR007863">
    <property type="entry name" value="Peptidase_M16_C"/>
</dbReference>
<proteinExistence type="inferred from homology"/>
<dbReference type="InterPro" id="IPR011765">
    <property type="entry name" value="Pept_M16_N"/>
</dbReference>
<comment type="cofactor">
    <cofactor evidence="1">
        <name>Zn(2+)</name>
        <dbReference type="ChEBI" id="CHEBI:29105"/>
    </cofactor>
</comment>
<dbReference type="SUPFAM" id="SSF63411">
    <property type="entry name" value="LuxS/MPP-like metallohydrolase"/>
    <property type="match status" value="4"/>
</dbReference>
<dbReference type="Pfam" id="PF00675">
    <property type="entry name" value="Peptidase_M16"/>
    <property type="match status" value="1"/>
</dbReference>
<dbReference type="EMBL" id="CP063982">
    <property type="protein sequence ID" value="UOD51366.1"/>
    <property type="molecule type" value="Genomic_DNA"/>
</dbReference>
<dbReference type="RefSeq" id="WP_243479829.1">
    <property type="nucleotide sequence ID" value="NZ_CP063982.1"/>
</dbReference>
<name>A0ABY4AM26_9BURK</name>
<reference evidence="6 7" key="1">
    <citation type="submission" date="2020-11" db="EMBL/GenBank/DDBJ databases">
        <title>Algicoccus daihaiensis sp.nov., isolated from Daihai Lake in Inner Mongolia.</title>
        <authorList>
            <person name="Kai J."/>
        </authorList>
    </citation>
    <scope>NUCLEOTIDE SEQUENCE [LARGE SCALE GENOMIC DNA]</scope>
    <source>
        <strain evidence="7">f23</strain>
    </source>
</reference>
<gene>
    <name evidence="6" type="ORF">DHf2319_05910</name>
</gene>
<dbReference type="InterPro" id="IPR001431">
    <property type="entry name" value="Pept_M16_Zn_BS"/>
</dbReference>
<dbReference type="Gene3D" id="3.30.830.10">
    <property type="entry name" value="Metalloenzyme, LuxS/M16 peptidase-like"/>
    <property type="match status" value="4"/>
</dbReference>
<dbReference type="InterPro" id="IPR050361">
    <property type="entry name" value="MPP/UQCRC_Complex"/>
</dbReference>
<keyword evidence="7" id="KW-1185">Reference proteome</keyword>